<evidence type="ECO:0000259" key="2">
    <source>
        <dbReference type="Pfam" id="PF05239"/>
    </source>
</evidence>
<sequence>MTDKQIEPGRGPVPVGTPAESRIVGSGKRSSTGPGPAVMAARTLEGNDVLNLAGEKLGVLQEIMLDVPSGRIAYAVLERGGIMGIGDKLFAIPWTALTLDTDRKCFLLDMDLERLRQAAGFDKDNWPASADEAWAALKGGAAGGAASPASPGQGPVGSGADPGQIFD</sequence>
<dbReference type="OrthoDB" id="286778at2"/>
<gene>
    <name evidence="3" type="ORF">CAL29_10355</name>
</gene>
<feature type="region of interest" description="Disordered" evidence="1">
    <location>
        <begin position="1"/>
        <end position="35"/>
    </location>
</feature>
<dbReference type="InterPro" id="IPR011033">
    <property type="entry name" value="PRC_barrel-like_sf"/>
</dbReference>
<comment type="caution">
    <text evidence="3">The sequence shown here is derived from an EMBL/GenBank/DDBJ whole genome shotgun (WGS) entry which is preliminary data.</text>
</comment>
<evidence type="ECO:0000313" key="3">
    <source>
        <dbReference type="EMBL" id="OZI33959.1"/>
    </source>
</evidence>
<reference evidence="4" key="1">
    <citation type="submission" date="2017-05" db="EMBL/GenBank/DDBJ databases">
        <title>Complete and WGS of Bordetella genogroups.</title>
        <authorList>
            <person name="Spilker T."/>
            <person name="Lipuma J."/>
        </authorList>
    </citation>
    <scope>NUCLEOTIDE SEQUENCE [LARGE SCALE GENOMIC DNA]</scope>
    <source>
        <strain evidence="4">AU16122</strain>
    </source>
</reference>
<dbReference type="Proteomes" id="UP000216020">
    <property type="component" value="Unassembled WGS sequence"/>
</dbReference>
<dbReference type="PANTHER" id="PTHR36505:SF1">
    <property type="entry name" value="BLR1072 PROTEIN"/>
    <property type="match status" value="1"/>
</dbReference>
<name>A0A261S996_9BORD</name>
<dbReference type="AlphaFoldDB" id="A0A261S996"/>
<dbReference type="SUPFAM" id="SSF50346">
    <property type="entry name" value="PRC-barrel domain"/>
    <property type="match status" value="1"/>
</dbReference>
<dbReference type="Pfam" id="PF05239">
    <property type="entry name" value="PRC"/>
    <property type="match status" value="1"/>
</dbReference>
<accession>A0A261S996</accession>
<dbReference type="InterPro" id="IPR027275">
    <property type="entry name" value="PRC-brl_dom"/>
</dbReference>
<feature type="domain" description="PRC-barrel" evidence="2">
    <location>
        <begin position="38"/>
        <end position="103"/>
    </location>
</feature>
<dbReference type="EMBL" id="NEVM01000002">
    <property type="protein sequence ID" value="OZI33959.1"/>
    <property type="molecule type" value="Genomic_DNA"/>
</dbReference>
<organism evidence="3 4">
    <name type="scientific">Bordetella genomosp. 10</name>
    <dbReference type="NCBI Taxonomy" id="1416804"/>
    <lineage>
        <taxon>Bacteria</taxon>
        <taxon>Pseudomonadati</taxon>
        <taxon>Pseudomonadota</taxon>
        <taxon>Betaproteobacteria</taxon>
        <taxon>Burkholderiales</taxon>
        <taxon>Alcaligenaceae</taxon>
        <taxon>Bordetella</taxon>
    </lineage>
</organism>
<dbReference type="PANTHER" id="PTHR36505">
    <property type="entry name" value="BLR1072 PROTEIN"/>
    <property type="match status" value="1"/>
</dbReference>
<proteinExistence type="predicted"/>
<dbReference type="RefSeq" id="WP_094852966.1">
    <property type="nucleotide sequence ID" value="NZ_NEVM01000002.1"/>
</dbReference>
<protein>
    <recommendedName>
        <fullName evidence="2">PRC-barrel domain-containing protein</fullName>
    </recommendedName>
</protein>
<evidence type="ECO:0000256" key="1">
    <source>
        <dbReference type="SAM" id="MobiDB-lite"/>
    </source>
</evidence>
<feature type="region of interest" description="Disordered" evidence="1">
    <location>
        <begin position="141"/>
        <end position="167"/>
    </location>
</feature>
<evidence type="ECO:0000313" key="4">
    <source>
        <dbReference type="Proteomes" id="UP000216020"/>
    </source>
</evidence>
<feature type="compositionally biased region" description="Low complexity" evidence="1">
    <location>
        <begin position="141"/>
        <end position="153"/>
    </location>
</feature>
<dbReference type="Gene3D" id="2.30.30.240">
    <property type="entry name" value="PRC-barrel domain"/>
    <property type="match status" value="1"/>
</dbReference>
<keyword evidence="4" id="KW-1185">Reference proteome</keyword>